<dbReference type="InterPro" id="IPR003787">
    <property type="entry name" value="Sulphur_relay_DsrE/F-like"/>
</dbReference>
<dbReference type="RefSeq" id="WP_101521414.1">
    <property type="nucleotide sequence ID" value="NZ_PKLZ01000008.1"/>
</dbReference>
<protein>
    <submittedName>
        <fullName evidence="2">Uncharacterized protein</fullName>
    </submittedName>
</protein>
<name>A0A2N5Y194_9GAMM</name>
<dbReference type="SUPFAM" id="SSF75169">
    <property type="entry name" value="DsrEFH-like"/>
    <property type="match status" value="1"/>
</dbReference>
<accession>A0A2N5Y194</accession>
<dbReference type="Pfam" id="PF02635">
    <property type="entry name" value="DsrE"/>
    <property type="match status" value="1"/>
</dbReference>
<comment type="similarity">
    <text evidence="1">Belongs to the DsrF/TusC family.</text>
</comment>
<dbReference type="PANTHER" id="PTHR38780:SF1">
    <property type="entry name" value="PROTEIN TUSC"/>
    <property type="match status" value="1"/>
</dbReference>
<gene>
    <name evidence="2" type="ORF">CWI75_10240</name>
</gene>
<dbReference type="PANTHER" id="PTHR38780">
    <property type="entry name" value="PROTEIN TUSC"/>
    <property type="match status" value="1"/>
</dbReference>
<dbReference type="InterPro" id="IPR027396">
    <property type="entry name" value="DsrEFH-like"/>
</dbReference>
<dbReference type="InterPro" id="IPR017462">
    <property type="entry name" value="Sulphur_relay_TusC/DsrF"/>
</dbReference>
<dbReference type="AlphaFoldDB" id="A0A2N5Y194"/>
<organism evidence="2 3">
    <name type="scientific">Kineobactrum sediminis</name>
    <dbReference type="NCBI Taxonomy" id="1905677"/>
    <lineage>
        <taxon>Bacteria</taxon>
        <taxon>Pseudomonadati</taxon>
        <taxon>Pseudomonadota</taxon>
        <taxon>Gammaproteobacteria</taxon>
        <taxon>Cellvibrionales</taxon>
        <taxon>Halieaceae</taxon>
        <taxon>Kineobactrum</taxon>
    </lineage>
</organism>
<reference evidence="3" key="1">
    <citation type="submission" date="2017-11" db="EMBL/GenBank/DDBJ databases">
        <title>The draft genome sequence of Chromatocurvus sp. F02.</title>
        <authorList>
            <person name="Du Z.-J."/>
            <person name="Chang Y.-Q."/>
        </authorList>
    </citation>
    <scope>NUCLEOTIDE SEQUENCE [LARGE SCALE GENOMIC DNA]</scope>
    <source>
        <strain evidence="3">F02</strain>
    </source>
</reference>
<proteinExistence type="inferred from homology"/>
<evidence type="ECO:0000256" key="1">
    <source>
        <dbReference type="ARBA" id="ARBA00005996"/>
    </source>
</evidence>
<keyword evidence="3" id="KW-1185">Reference proteome</keyword>
<evidence type="ECO:0000313" key="2">
    <source>
        <dbReference type="EMBL" id="PLW82162.1"/>
    </source>
</evidence>
<sequence length="123" mass="13367">MATTARKSVLVVTRHAHQGSALGRSALDAALVSATFELPVTLLFQGQGVLQLLPEQDCTEAGIRNLRKVIESLPLYDITPIYVDAAAAARYALQAELLPPQAQLISLDRQRQLLADHDHILGF</sequence>
<dbReference type="Proteomes" id="UP000234845">
    <property type="component" value="Unassembled WGS sequence"/>
</dbReference>
<dbReference type="OrthoDB" id="9789418at2"/>
<dbReference type="EMBL" id="PKLZ01000008">
    <property type="protein sequence ID" value="PLW82162.1"/>
    <property type="molecule type" value="Genomic_DNA"/>
</dbReference>
<comment type="caution">
    <text evidence="2">The sequence shown here is derived from an EMBL/GenBank/DDBJ whole genome shotgun (WGS) entry which is preliminary data.</text>
</comment>
<evidence type="ECO:0000313" key="3">
    <source>
        <dbReference type="Proteomes" id="UP000234845"/>
    </source>
</evidence>
<dbReference type="Gene3D" id="3.40.1260.10">
    <property type="entry name" value="DsrEFH-like"/>
    <property type="match status" value="1"/>
</dbReference>